<evidence type="ECO:0000313" key="3">
    <source>
        <dbReference type="Proteomes" id="UP000248333"/>
    </source>
</evidence>
<dbReference type="EMBL" id="PYBV01000010">
    <property type="protein sequence ID" value="PYC72981.1"/>
    <property type="molecule type" value="Genomic_DNA"/>
</dbReference>
<proteinExistence type="predicted"/>
<name>A0A318NRE1_9ACTN</name>
<evidence type="ECO:0000313" key="2">
    <source>
        <dbReference type="EMBL" id="PYC72981.1"/>
    </source>
</evidence>
<gene>
    <name evidence="2" type="ORF">C7C45_07730</name>
</gene>
<evidence type="ECO:0000256" key="1">
    <source>
        <dbReference type="SAM" id="MobiDB-lite"/>
    </source>
</evidence>
<reference evidence="2 3" key="1">
    <citation type="submission" date="2018-03" db="EMBL/GenBank/DDBJ databases">
        <title>Bioinformatic expansion and discovery of thiopeptide antibiotics.</title>
        <authorList>
            <person name="Schwalen C.J."/>
            <person name="Hudson G.A."/>
            <person name="Mitchell D.A."/>
        </authorList>
    </citation>
    <scope>NUCLEOTIDE SEQUENCE [LARGE SCALE GENOMIC DNA]</scope>
    <source>
        <strain evidence="2 3">NRRL 8041</strain>
    </source>
</reference>
<accession>A0A318NRE1</accession>
<feature type="region of interest" description="Disordered" evidence="1">
    <location>
        <begin position="239"/>
        <end position="265"/>
    </location>
</feature>
<dbReference type="OrthoDB" id="3276907at2"/>
<protein>
    <submittedName>
        <fullName evidence="2">Uncharacterized protein</fullName>
    </submittedName>
</protein>
<sequence length="427" mass="46631">MSSPLETFAGLLDRSIREIATLATDARSFDATRIGRIADIWDNNTLPLVVAAGAPWPLRSRRASSALRWMADLGADRRGLIVDLDPSLDRVLPTARPERSVHRDYQGRVFPGTFRLTAEIIDALAHDYDLANGSVRSLTARPSDEGLQVHLTLATPRRFTPSTGRVSRDGSTMPWPAAPLRFTFNGVTDLQFDADDRIGMVVSRTSSGPAVAIGRSGLLQATEASVWPDDPRWYESTAGQAADLTTPHTRPQRRKPAPTSTLTAPQRAATRALIMLMNHARLVHHYPNLAAGVPILDICRVAADAGSAILAASARRGAERQTAFAELERGWRHVPPEVPPAAIRSGPVMLRHARYDEPHDDYDAPHHGSAVLLAAVPGADPAVPWTLASKEITRPSRFRITSTAFDEVQHIHHDDSVLRIDDALVVR</sequence>
<dbReference type="RefSeq" id="WP_110562956.1">
    <property type="nucleotide sequence ID" value="NZ_PYBV01000010.1"/>
</dbReference>
<keyword evidence="3" id="KW-1185">Reference proteome</keyword>
<dbReference type="Proteomes" id="UP000248333">
    <property type="component" value="Unassembled WGS sequence"/>
</dbReference>
<comment type="caution">
    <text evidence="2">The sequence shown here is derived from an EMBL/GenBank/DDBJ whole genome shotgun (WGS) entry which is preliminary data.</text>
</comment>
<dbReference type="AlphaFoldDB" id="A0A318NRE1"/>
<organism evidence="2 3">
    <name type="scientific">Micromonospora arborensis</name>
    <dbReference type="NCBI Taxonomy" id="2116518"/>
    <lineage>
        <taxon>Bacteria</taxon>
        <taxon>Bacillati</taxon>
        <taxon>Actinomycetota</taxon>
        <taxon>Actinomycetes</taxon>
        <taxon>Micromonosporales</taxon>
        <taxon>Micromonosporaceae</taxon>
        <taxon>Micromonospora</taxon>
    </lineage>
</organism>